<evidence type="ECO:0000256" key="4">
    <source>
        <dbReference type="ARBA" id="ARBA00023004"/>
    </source>
</evidence>
<dbReference type="STRING" id="146018.BN2156_05093"/>
<feature type="binding site" evidence="5">
    <location>
        <position position="210"/>
    </location>
    <ligand>
        <name>Fe cation</name>
        <dbReference type="ChEBI" id="CHEBI:24875"/>
        <note>catalytic</note>
    </ligand>
</feature>
<protein>
    <recommendedName>
        <fullName evidence="6">Dioxygenase</fullName>
        <ecNumber evidence="6">1.13.11.-</ecNumber>
    </recommendedName>
</protein>
<name>A0A0H5RXC7_9MYCO</name>
<gene>
    <name evidence="7" type="ORF">BN2156_05093</name>
</gene>
<dbReference type="GO" id="GO:0016121">
    <property type="term" value="P:carotene catabolic process"/>
    <property type="evidence" value="ECO:0007669"/>
    <property type="project" value="TreeGrafter"/>
</dbReference>
<feature type="binding site" evidence="5">
    <location>
        <position position="161"/>
    </location>
    <ligand>
        <name>Fe cation</name>
        <dbReference type="ChEBI" id="CHEBI:24875"/>
        <note>catalytic</note>
    </ligand>
</feature>
<evidence type="ECO:0000313" key="8">
    <source>
        <dbReference type="Proteomes" id="UP000199147"/>
    </source>
</evidence>
<dbReference type="GO" id="GO:0046872">
    <property type="term" value="F:metal ion binding"/>
    <property type="evidence" value="ECO:0007669"/>
    <property type="project" value="UniProtKB-KW"/>
</dbReference>
<dbReference type="AlphaFoldDB" id="A0A0H5RXC7"/>
<dbReference type="InterPro" id="IPR004294">
    <property type="entry name" value="Carotenoid_Oase"/>
</dbReference>
<organism evidence="7 8">
    <name type="scientific">Mycolicibacterium neworleansense</name>
    <dbReference type="NCBI Taxonomy" id="146018"/>
    <lineage>
        <taxon>Bacteria</taxon>
        <taxon>Bacillati</taxon>
        <taxon>Actinomycetota</taxon>
        <taxon>Actinomycetes</taxon>
        <taxon>Mycobacteriales</taxon>
        <taxon>Mycobacteriaceae</taxon>
        <taxon>Mycolicibacterium</taxon>
    </lineage>
</organism>
<evidence type="ECO:0000256" key="2">
    <source>
        <dbReference type="ARBA" id="ARBA00022723"/>
    </source>
</evidence>
<accession>A0A0H5RXC7</accession>
<keyword evidence="8" id="KW-1185">Reference proteome</keyword>
<keyword evidence="6 7" id="KW-0223">Dioxygenase</keyword>
<evidence type="ECO:0000256" key="6">
    <source>
        <dbReference type="RuleBase" id="RU364048"/>
    </source>
</evidence>
<dbReference type="RefSeq" id="WP_090517778.1">
    <property type="nucleotide sequence ID" value="NZ_CWKH01000003.1"/>
</dbReference>
<dbReference type="OrthoDB" id="6636843at2"/>
<comment type="similarity">
    <text evidence="1 6">Belongs to the carotenoid oxygenase family.</text>
</comment>
<keyword evidence="3 6" id="KW-0560">Oxidoreductase</keyword>
<dbReference type="EC" id="1.13.11.-" evidence="6"/>
<dbReference type="GO" id="GO:0010436">
    <property type="term" value="F:carotenoid dioxygenase activity"/>
    <property type="evidence" value="ECO:0007669"/>
    <property type="project" value="TreeGrafter"/>
</dbReference>
<feature type="binding site" evidence="5">
    <location>
        <position position="313"/>
    </location>
    <ligand>
        <name>Fe cation</name>
        <dbReference type="ChEBI" id="CHEBI:24875"/>
        <note>catalytic</note>
    </ligand>
</feature>
<evidence type="ECO:0000256" key="5">
    <source>
        <dbReference type="PIRSR" id="PIRSR604294-1"/>
    </source>
</evidence>
<feature type="binding site" evidence="5">
    <location>
        <position position="486"/>
    </location>
    <ligand>
        <name>Fe cation</name>
        <dbReference type="ChEBI" id="CHEBI:24875"/>
        <note>catalytic</note>
    </ligand>
</feature>
<reference evidence="8" key="1">
    <citation type="submission" date="2015-07" db="EMBL/GenBank/DDBJ databases">
        <authorList>
            <person name="Urmite Genomes"/>
        </authorList>
    </citation>
    <scope>NUCLEOTIDE SEQUENCE [LARGE SCALE GENOMIC DNA]</scope>
    <source>
        <strain evidence="8">type strain: ATCC 49404</strain>
    </source>
</reference>
<evidence type="ECO:0000256" key="3">
    <source>
        <dbReference type="ARBA" id="ARBA00023002"/>
    </source>
</evidence>
<dbReference type="PANTHER" id="PTHR10543:SF89">
    <property type="entry name" value="CAROTENOID 9,10(9',10')-CLEAVAGE DIOXYGENASE 1"/>
    <property type="match status" value="1"/>
</dbReference>
<proteinExistence type="inferred from homology"/>
<keyword evidence="2 5" id="KW-0479">Metal-binding</keyword>
<keyword evidence="4 5" id="KW-0408">Iron</keyword>
<dbReference type="PANTHER" id="PTHR10543">
    <property type="entry name" value="BETA-CAROTENE DIOXYGENASE"/>
    <property type="match status" value="1"/>
</dbReference>
<comment type="cofactor">
    <cofactor evidence="5 6">
        <name>Fe(2+)</name>
        <dbReference type="ChEBI" id="CHEBI:29033"/>
    </cofactor>
    <text evidence="5 6">Binds 1 Fe(2+) ion per subunit.</text>
</comment>
<evidence type="ECO:0000256" key="1">
    <source>
        <dbReference type="ARBA" id="ARBA00006787"/>
    </source>
</evidence>
<sequence length="498" mass="54718">MTTEAVQQESEHPYLSGNFAPVHDEVTVTDLKVTGTIPDYLDGRYLRTGPNPLRAPDPQRHHWFLGDGMAHGIRLRDGAATWYRNRWVRSSSVSRLLGEKWAGGAHTAGFDFPANTNIIGHAGKTLVITEAGARPYELTEELDTVGPSDFCGTLFGGFTAHPKHDPKTGELHAVTYNPLRGNLVSYSVTGVDGRVRRTVDIALPAHTMMHDFTLTEKYVVIYDLPVVLDLTTMVKSAPARAAARLLTGFAARHAAPDFVLRAAMRGSERAALPTTSMPYRWAPEHGARVGVLPREGSAADIRWFDVAPCYVFHALNGYDQTGPDGEQVVLDVVRHPAVFTTGDRLFTDSITLARWTIDLGSDRVHEQQLDDSVQEFPRIDDRLTGRRHRYGYTVSLPSDPDAAPAAILRHDLRDGDVERIDFGPGREPGEFVFVPSGPDADENDGVVMGFVYDRAENRSDLVLLDGQSLAPVATVHIPVRVPHGFHGNWVASESPSAR</sequence>
<dbReference type="Proteomes" id="UP000199147">
    <property type="component" value="Unassembled WGS sequence"/>
</dbReference>
<dbReference type="EMBL" id="CWKH01000003">
    <property type="protein sequence ID" value="CRZ18192.1"/>
    <property type="molecule type" value="Genomic_DNA"/>
</dbReference>
<dbReference type="Pfam" id="PF03055">
    <property type="entry name" value="RPE65"/>
    <property type="match status" value="1"/>
</dbReference>
<evidence type="ECO:0000313" key="7">
    <source>
        <dbReference type="EMBL" id="CRZ18192.1"/>
    </source>
</evidence>